<evidence type="ECO:0000313" key="2">
    <source>
        <dbReference type="EMBL" id="REI40949.1"/>
    </source>
</evidence>
<reference evidence="2 3" key="1">
    <citation type="submission" date="2018-08" db="EMBL/GenBank/DDBJ databases">
        <title>Draft genome sequence of Psychrilyobacter sp. strain SD5 isolated from Black Sea water.</title>
        <authorList>
            <person name="Yadav S."/>
            <person name="Villanueva L."/>
            <person name="Damste J.S.S."/>
        </authorList>
    </citation>
    <scope>NUCLEOTIDE SEQUENCE [LARGE SCALE GENOMIC DNA]</scope>
    <source>
        <strain evidence="2 3">SD5</strain>
    </source>
</reference>
<keyword evidence="1" id="KW-1133">Transmembrane helix</keyword>
<evidence type="ECO:0000313" key="3">
    <source>
        <dbReference type="Proteomes" id="UP000263486"/>
    </source>
</evidence>
<dbReference type="Proteomes" id="UP000263486">
    <property type="component" value="Unassembled WGS sequence"/>
</dbReference>
<dbReference type="EMBL" id="QUAJ01000014">
    <property type="protein sequence ID" value="REI40949.1"/>
    <property type="molecule type" value="Genomic_DNA"/>
</dbReference>
<dbReference type="Pfam" id="PF18159">
    <property type="entry name" value="S_4TM"/>
    <property type="match status" value="1"/>
</dbReference>
<evidence type="ECO:0008006" key="4">
    <source>
        <dbReference type="Google" id="ProtNLM"/>
    </source>
</evidence>
<feature type="transmembrane region" description="Helical" evidence="1">
    <location>
        <begin position="33"/>
        <end position="52"/>
    </location>
</feature>
<dbReference type="RefSeq" id="WP_114642507.1">
    <property type="nucleotide sequence ID" value="NZ_JAACIO010000010.1"/>
</dbReference>
<keyword evidence="3" id="KW-1185">Reference proteome</keyword>
<name>A0ABX9KGC7_9FUSO</name>
<proteinExistence type="predicted"/>
<feature type="transmembrane region" description="Helical" evidence="1">
    <location>
        <begin position="175"/>
        <end position="192"/>
    </location>
</feature>
<accession>A0ABX9KGC7</accession>
<sequence>MIDIKVKQNEENILKLLFSARINYNKASKLNNYLWLLSIITGIFSVTNYFDISSENNSIILLVLVIIGVILHYFIKQNIERGAETKKLIDETLFEFPTKFSSSNILKIKEGALKLQEKYPEEYERQIKNRGDSDARGVKDWYDPKETTNFNKTIFQCQKENIFWDKNLLNIYKKLLMSIVFILFVFLLFDLYNNSLNIVLFHIFGFFNFLSILVRDLHSIKTYFTCSIIMDEKVDILGKNNVINEIVVLKELQDKINERRSLLLIVPDFFHKINSKKLHKKWKSLLSFLLSF</sequence>
<organism evidence="2 3">
    <name type="scientific">Psychrilyobacter piezotolerans</name>
    <dbReference type="NCBI Taxonomy" id="2293438"/>
    <lineage>
        <taxon>Bacteria</taxon>
        <taxon>Fusobacteriati</taxon>
        <taxon>Fusobacteriota</taxon>
        <taxon>Fusobacteriia</taxon>
        <taxon>Fusobacteriales</taxon>
        <taxon>Fusobacteriaceae</taxon>
        <taxon>Psychrilyobacter</taxon>
    </lineage>
</organism>
<evidence type="ECO:0000256" key="1">
    <source>
        <dbReference type="SAM" id="Phobius"/>
    </source>
</evidence>
<feature type="transmembrane region" description="Helical" evidence="1">
    <location>
        <begin position="198"/>
        <end position="214"/>
    </location>
</feature>
<comment type="caution">
    <text evidence="2">The sequence shown here is derived from an EMBL/GenBank/DDBJ whole genome shotgun (WGS) entry which is preliminary data.</text>
</comment>
<keyword evidence="1" id="KW-0472">Membrane</keyword>
<protein>
    <recommendedName>
        <fullName evidence="4">SMODS and SLOG-associating 2TM effector domain-containing protein</fullName>
    </recommendedName>
</protein>
<keyword evidence="1" id="KW-0812">Transmembrane</keyword>
<gene>
    <name evidence="2" type="ORF">DYH56_08965</name>
</gene>
<dbReference type="InterPro" id="IPR049920">
    <property type="entry name" value="IK1_05631-like"/>
</dbReference>
<feature type="transmembrane region" description="Helical" evidence="1">
    <location>
        <begin position="58"/>
        <end position="75"/>
    </location>
</feature>